<evidence type="ECO:0000313" key="2">
    <source>
        <dbReference type="Proteomes" id="UP000541444"/>
    </source>
</evidence>
<accession>A0A7J7NY07</accession>
<dbReference type="EMBL" id="JACGCM010000445">
    <property type="protein sequence ID" value="KAF6171963.1"/>
    <property type="molecule type" value="Genomic_DNA"/>
</dbReference>
<reference evidence="1 2" key="1">
    <citation type="journal article" date="2020" name="IScience">
        <title>Genome Sequencing of the Endangered Kingdonia uniflora (Circaeasteraceae, Ranunculales) Reveals Potential Mechanisms of Evolutionary Specialization.</title>
        <authorList>
            <person name="Sun Y."/>
            <person name="Deng T."/>
            <person name="Zhang A."/>
            <person name="Moore M.J."/>
            <person name="Landis J.B."/>
            <person name="Lin N."/>
            <person name="Zhang H."/>
            <person name="Zhang X."/>
            <person name="Huang J."/>
            <person name="Zhang X."/>
            <person name="Sun H."/>
            <person name="Wang H."/>
        </authorList>
    </citation>
    <scope>NUCLEOTIDE SEQUENCE [LARGE SCALE GENOMIC DNA]</scope>
    <source>
        <strain evidence="1">TB1705</strain>
        <tissue evidence="1">Leaf</tissue>
    </source>
</reference>
<proteinExistence type="predicted"/>
<comment type="caution">
    <text evidence="1">The sequence shown here is derived from an EMBL/GenBank/DDBJ whole genome shotgun (WGS) entry which is preliminary data.</text>
</comment>
<sequence length="66" mass="7650">KFHNTSGESIQYHKRSSVWPGIKHTEGISKPYIGWIIGKGTKIDLWRDSWASDIPLREHIDLPHDL</sequence>
<dbReference type="Proteomes" id="UP000541444">
    <property type="component" value="Unassembled WGS sequence"/>
</dbReference>
<feature type="non-terminal residue" evidence="1">
    <location>
        <position position="1"/>
    </location>
</feature>
<keyword evidence="2" id="KW-1185">Reference proteome</keyword>
<dbReference type="AlphaFoldDB" id="A0A7J7NY07"/>
<gene>
    <name evidence="1" type="ORF">GIB67_029381</name>
</gene>
<organism evidence="1 2">
    <name type="scientific">Kingdonia uniflora</name>
    <dbReference type="NCBI Taxonomy" id="39325"/>
    <lineage>
        <taxon>Eukaryota</taxon>
        <taxon>Viridiplantae</taxon>
        <taxon>Streptophyta</taxon>
        <taxon>Embryophyta</taxon>
        <taxon>Tracheophyta</taxon>
        <taxon>Spermatophyta</taxon>
        <taxon>Magnoliopsida</taxon>
        <taxon>Ranunculales</taxon>
        <taxon>Circaeasteraceae</taxon>
        <taxon>Kingdonia</taxon>
    </lineage>
</organism>
<protein>
    <submittedName>
        <fullName evidence="1">Uncharacterized protein</fullName>
    </submittedName>
</protein>
<dbReference type="OrthoDB" id="1434423at2759"/>
<evidence type="ECO:0000313" key="1">
    <source>
        <dbReference type="EMBL" id="KAF6171963.1"/>
    </source>
</evidence>
<name>A0A7J7NY07_9MAGN</name>